<gene>
    <name evidence="2" type="ORF">EJ04DRAFT_578392</name>
</gene>
<protein>
    <submittedName>
        <fullName evidence="2">Uncharacterized protein</fullName>
    </submittedName>
</protein>
<sequence>MSLYLTLPRDPPSSSVQRNHHSPQPPNRTIPNSPRRNENTPPEDVSNYRLIKDGGWDNKHNFMPQWEREREASENGTCGADVYEGQGDAGYDETGGFDGGGLEYGSSNEGVYDDAEREYEEGGGWSDGDGSYDMPTTPDIIDGFGGWGWRDGAGEHCGAYSDGYVDEEVEEGYGRDGYIDEHDRASFGYGDEDDGPGLEDDGGYDGVCDDYGDNDGYGSNWEDDGHDSYEEDDGYDSYGDDGGYDSYGDDDGYDDYE</sequence>
<evidence type="ECO:0000313" key="2">
    <source>
        <dbReference type="EMBL" id="KAF2732441.1"/>
    </source>
</evidence>
<reference evidence="2" key="1">
    <citation type="journal article" date="2020" name="Stud. Mycol.">
        <title>101 Dothideomycetes genomes: a test case for predicting lifestyles and emergence of pathogens.</title>
        <authorList>
            <person name="Haridas S."/>
            <person name="Albert R."/>
            <person name="Binder M."/>
            <person name="Bloem J."/>
            <person name="Labutti K."/>
            <person name="Salamov A."/>
            <person name="Andreopoulos B."/>
            <person name="Baker S."/>
            <person name="Barry K."/>
            <person name="Bills G."/>
            <person name="Bluhm B."/>
            <person name="Cannon C."/>
            <person name="Castanera R."/>
            <person name="Culley D."/>
            <person name="Daum C."/>
            <person name="Ezra D."/>
            <person name="Gonzalez J."/>
            <person name="Henrissat B."/>
            <person name="Kuo A."/>
            <person name="Liang C."/>
            <person name="Lipzen A."/>
            <person name="Lutzoni F."/>
            <person name="Magnuson J."/>
            <person name="Mondo S."/>
            <person name="Nolan M."/>
            <person name="Ohm R."/>
            <person name="Pangilinan J."/>
            <person name="Park H.-J."/>
            <person name="Ramirez L."/>
            <person name="Alfaro M."/>
            <person name="Sun H."/>
            <person name="Tritt A."/>
            <person name="Yoshinaga Y."/>
            <person name="Zwiers L.-H."/>
            <person name="Turgeon B."/>
            <person name="Goodwin S."/>
            <person name="Spatafora J."/>
            <person name="Crous P."/>
            <person name="Grigoriev I."/>
        </authorList>
    </citation>
    <scope>NUCLEOTIDE SEQUENCE</scope>
    <source>
        <strain evidence="2">CBS 125425</strain>
    </source>
</reference>
<feature type="region of interest" description="Disordered" evidence="1">
    <location>
        <begin position="171"/>
        <end position="257"/>
    </location>
</feature>
<feature type="compositionally biased region" description="Acidic residues" evidence="1">
    <location>
        <begin position="221"/>
        <end position="257"/>
    </location>
</feature>
<dbReference type="EMBL" id="ML996177">
    <property type="protein sequence ID" value="KAF2732441.1"/>
    <property type="molecule type" value="Genomic_DNA"/>
</dbReference>
<feature type="region of interest" description="Disordered" evidence="1">
    <location>
        <begin position="1"/>
        <end position="145"/>
    </location>
</feature>
<proteinExistence type="predicted"/>
<evidence type="ECO:0000313" key="3">
    <source>
        <dbReference type="Proteomes" id="UP000799444"/>
    </source>
</evidence>
<feature type="compositionally biased region" description="Acidic residues" evidence="1">
    <location>
        <begin position="190"/>
        <end position="213"/>
    </location>
</feature>
<comment type="caution">
    <text evidence="2">The sequence shown here is derived from an EMBL/GenBank/DDBJ whole genome shotgun (WGS) entry which is preliminary data.</text>
</comment>
<dbReference type="OrthoDB" id="4232400at2759"/>
<keyword evidence="3" id="KW-1185">Reference proteome</keyword>
<evidence type="ECO:0000256" key="1">
    <source>
        <dbReference type="SAM" id="MobiDB-lite"/>
    </source>
</evidence>
<dbReference type="AlphaFoldDB" id="A0A9P4QWY5"/>
<name>A0A9P4QWY5_9PLEO</name>
<feature type="compositionally biased region" description="Basic and acidic residues" evidence="1">
    <location>
        <begin position="50"/>
        <end position="73"/>
    </location>
</feature>
<dbReference type="Proteomes" id="UP000799444">
    <property type="component" value="Unassembled WGS sequence"/>
</dbReference>
<accession>A0A9P4QWY5</accession>
<feature type="compositionally biased region" description="Basic and acidic residues" evidence="1">
    <location>
        <begin position="172"/>
        <end position="185"/>
    </location>
</feature>
<organism evidence="2 3">
    <name type="scientific">Polyplosphaeria fusca</name>
    <dbReference type="NCBI Taxonomy" id="682080"/>
    <lineage>
        <taxon>Eukaryota</taxon>
        <taxon>Fungi</taxon>
        <taxon>Dikarya</taxon>
        <taxon>Ascomycota</taxon>
        <taxon>Pezizomycotina</taxon>
        <taxon>Dothideomycetes</taxon>
        <taxon>Pleosporomycetidae</taxon>
        <taxon>Pleosporales</taxon>
        <taxon>Tetraplosphaeriaceae</taxon>
        <taxon>Polyplosphaeria</taxon>
    </lineage>
</organism>
<feature type="compositionally biased region" description="Acidic residues" evidence="1">
    <location>
        <begin position="111"/>
        <end position="121"/>
    </location>
</feature>